<name>A0A9P5LI17_9HYPO</name>
<proteinExistence type="predicted"/>
<evidence type="ECO:0000313" key="1">
    <source>
        <dbReference type="EMBL" id="KAF7553540.1"/>
    </source>
</evidence>
<dbReference type="Proteomes" id="UP000722485">
    <property type="component" value="Unassembled WGS sequence"/>
</dbReference>
<evidence type="ECO:0000313" key="2">
    <source>
        <dbReference type="Proteomes" id="UP000722485"/>
    </source>
</evidence>
<reference evidence="1" key="1">
    <citation type="submission" date="2020-03" db="EMBL/GenBank/DDBJ databases">
        <title>Draft Genome Sequence of Cylindrodendrum hubeiense.</title>
        <authorList>
            <person name="Buettner E."/>
            <person name="Kellner H."/>
        </authorList>
    </citation>
    <scope>NUCLEOTIDE SEQUENCE</scope>
    <source>
        <strain evidence="1">IHI 201604</strain>
    </source>
</reference>
<sequence>MSPAPIVHATFSVTSGHLCYGDLENIQVGASTDLVHGLPSFPAFTGGTVMGHVLKFNVPAENGTWAAFQLLGVEPQSGPELVTVESRPIRGWFVCHMDTDPVQEIDKILRVSGSPYEEDSGSRLNNDKTREEGVLVINRYDWGYYAHEREGDDKLETFEDYDFSLNESVGLVDYKHAKDQISQWKDQHPRERATSDDGIWLRIPDGEYKFGRFGYNDKRTAACSFIFFTTNTYFTKTALAGMQHSLRKDETNEERFERRLHEGFDFSGVESMRERYTPLTDPTSTSIYPPPDQLLGPYDPKEHIFRPQDIEAIHLNYPHAPLPPIPGYTYPPRVPAPFVELWKEGTFDVLNEFVLAYLEHSVLPLLPSESLVSLAETLFPNHATNKRVDRFDAILYTTFIEPCPQPIPGFEPGYCESRTKAFLAAHSSHDSNGASDIVLAAICRDITARLAMIVDYSTNVSKDNNRSMIVPSDIRWSIYNGEPLDTLGYSRVFWLGRP</sequence>
<dbReference type="OrthoDB" id="3535423at2759"/>
<accession>A0A9P5LI17</accession>
<gene>
    <name evidence="1" type="ORF">G7Z17_g3543</name>
</gene>
<organism evidence="1 2">
    <name type="scientific">Cylindrodendrum hubeiense</name>
    <dbReference type="NCBI Taxonomy" id="595255"/>
    <lineage>
        <taxon>Eukaryota</taxon>
        <taxon>Fungi</taxon>
        <taxon>Dikarya</taxon>
        <taxon>Ascomycota</taxon>
        <taxon>Pezizomycotina</taxon>
        <taxon>Sordariomycetes</taxon>
        <taxon>Hypocreomycetidae</taxon>
        <taxon>Hypocreales</taxon>
        <taxon>Nectriaceae</taxon>
        <taxon>Cylindrodendrum</taxon>
    </lineage>
</organism>
<protein>
    <submittedName>
        <fullName evidence="1">Uncharacterized protein</fullName>
    </submittedName>
</protein>
<dbReference type="EMBL" id="JAANBB010000044">
    <property type="protein sequence ID" value="KAF7553540.1"/>
    <property type="molecule type" value="Genomic_DNA"/>
</dbReference>
<keyword evidence="2" id="KW-1185">Reference proteome</keyword>
<comment type="caution">
    <text evidence="1">The sequence shown here is derived from an EMBL/GenBank/DDBJ whole genome shotgun (WGS) entry which is preliminary data.</text>
</comment>
<dbReference type="AlphaFoldDB" id="A0A9P5LI17"/>